<reference evidence="1 2" key="1">
    <citation type="journal article" date="2018" name="Sci. Rep.">
        <title>Genomic signatures of local adaptation to the degree of environmental predictability in rotifers.</title>
        <authorList>
            <person name="Franch-Gras L."/>
            <person name="Hahn C."/>
            <person name="Garcia-Roger E.M."/>
            <person name="Carmona M.J."/>
            <person name="Serra M."/>
            <person name="Gomez A."/>
        </authorList>
    </citation>
    <scope>NUCLEOTIDE SEQUENCE [LARGE SCALE GENOMIC DNA]</scope>
    <source>
        <strain evidence="1">HYR1</strain>
    </source>
</reference>
<name>A0A3M7SPJ2_BRAPC</name>
<sequence length="177" mass="20464">MCRIKFEHPVLTRSKFSLQYSAGIGVPGSTLGPPPCSFKARMVATKTTQLGTKLEFLHFMLKNFSIPISAPKPASSQKYFSLWLKILKILLKFYSEKIRTTKLYFLRSNEKILAKLKIVFLIIKKILYQSQELVFIGDDYFVSKQCVSDFEDLTSFSNRVKLVKENFFQIRKINSNT</sequence>
<protein>
    <submittedName>
        <fullName evidence="1">Uncharacterized protein</fullName>
    </submittedName>
</protein>
<comment type="caution">
    <text evidence="1">The sequence shown here is derived from an EMBL/GenBank/DDBJ whole genome shotgun (WGS) entry which is preliminary data.</text>
</comment>
<accession>A0A3M7SPJ2</accession>
<gene>
    <name evidence="1" type="ORF">BpHYR1_023954</name>
</gene>
<organism evidence="1 2">
    <name type="scientific">Brachionus plicatilis</name>
    <name type="common">Marine rotifer</name>
    <name type="synonym">Brachionus muelleri</name>
    <dbReference type="NCBI Taxonomy" id="10195"/>
    <lineage>
        <taxon>Eukaryota</taxon>
        <taxon>Metazoa</taxon>
        <taxon>Spiralia</taxon>
        <taxon>Gnathifera</taxon>
        <taxon>Rotifera</taxon>
        <taxon>Eurotatoria</taxon>
        <taxon>Monogononta</taxon>
        <taxon>Pseudotrocha</taxon>
        <taxon>Ploima</taxon>
        <taxon>Brachionidae</taxon>
        <taxon>Brachionus</taxon>
    </lineage>
</organism>
<evidence type="ECO:0000313" key="2">
    <source>
        <dbReference type="Proteomes" id="UP000276133"/>
    </source>
</evidence>
<dbReference type="EMBL" id="REGN01000982">
    <property type="protein sequence ID" value="RNA37771.1"/>
    <property type="molecule type" value="Genomic_DNA"/>
</dbReference>
<dbReference type="AlphaFoldDB" id="A0A3M7SPJ2"/>
<keyword evidence="2" id="KW-1185">Reference proteome</keyword>
<proteinExistence type="predicted"/>
<evidence type="ECO:0000313" key="1">
    <source>
        <dbReference type="EMBL" id="RNA37771.1"/>
    </source>
</evidence>
<dbReference type="Proteomes" id="UP000276133">
    <property type="component" value="Unassembled WGS sequence"/>
</dbReference>